<keyword evidence="2" id="KW-1185">Reference proteome</keyword>
<organism evidence="1 2">
    <name type="scientific">Portunus trituberculatus</name>
    <name type="common">Swimming crab</name>
    <name type="synonym">Neptunus trituberculatus</name>
    <dbReference type="NCBI Taxonomy" id="210409"/>
    <lineage>
        <taxon>Eukaryota</taxon>
        <taxon>Metazoa</taxon>
        <taxon>Ecdysozoa</taxon>
        <taxon>Arthropoda</taxon>
        <taxon>Crustacea</taxon>
        <taxon>Multicrustacea</taxon>
        <taxon>Malacostraca</taxon>
        <taxon>Eumalacostraca</taxon>
        <taxon>Eucarida</taxon>
        <taxon>Decapoda</taxon>
        <taxon>Pleocyemata</taxon>
        <taxon>Brachyura</taxon>
        <taxon>Eubrachyura</taxon>
        <taxon>Portunoidea</taxon>
        <taxon>Portunidae</taxon>
        <taxon>Portuninae</taxon>
        <taxon>Portunus</taxon>
    </lineage>
</organism>
<proteinExistence type="predicted"/>
<gene>
    <name evidence="1" type="ORF">E2C01_095436</name>
</gene>
<accession>A0A5B7JYQ1</accession>
<evidence type="ECO:0000313" key="1">
    <source>
        <dbReference type="EMBL" id="MPC99989.1"/>
    </source>
</evidence>
<dbReference type="EMBL" id="VSRR010120850">
    <property type="protein sequence ID" value="MPC99989.1"/>
    <property type="molecule type" value="Genomic_DNA"/>
</dbReference>
<reference evidence="1 2" key="1">
    <citation type="submission" date="2019-05" db="EMBL/GenBank/DDBJ databases">
        <title>Another draft genome of Portunus trituberculatus and its Hox gene families provides insights of decapod evolution.</title>
        <authorList>
            <person name="Jeong J.-H."/>
            <person name="Song I."/>
            <person name="Kim S."/>
            <person name="Choi T."/>
            <person name="Kim D."/>
            <person name="Ryu S."/>
            <person name="Kim W."/>
        </authorList>
    </citation>
    <scope>NUCLEOTIDE SEQUENCE [LARGE SCALE GENOMIC DNA]</scope>
    <source>
        <tissue evidence="1">Muscle</tissue>
    </source>
</reference>
<dbReference type="Proteomes" id="UP000324222">
    <property type="component" value="Unassembled WGS sequence"/>
</dbReference>
<sequence length="35" mass="3742">MQKQCDGFIIPSFPSSLVCGWRERDTKGVGVGSVG</sequence>
<name>A0A5B7JYQ1_PORTR</name>
<protein>
    <submittedName>
        <fullName evidence="1">Uncharacterized protein</fullName>
    </submittedName>
</protein>
<evidence type="ECO:0000313" key="2">
    <source>
        <dbReference type="Proteomes" id="UP000324222"/>
    </source>
</evidence>
<comment type="caution">
    <text evidence="1">The sequence shown here is derived from an EMBL/GenBank/DDBJ whole genome shotgun (WGS) entry which is preliminary data.</text>
</comment>
<dbReference type="AlphaFoldDB" id="A0A5B7JYQ1"/>